<comment type="caution">
    <text evidence="1">The sequence shown here is derived from an EMBL/GenBank/DDBJ whole genome shotgun (WGS) entry which is preliminary data.</text>
</comment>
<keyword evidence="2" id="KW-1185">Reference proteome</keyword>
<organism evidence="1 2">
    <name type="scientific">Streptomyces turgidiscabies</name>
    <dbReference type="NCBI Taxonomy" id="85558"/>
    <lineage>
        <taxon>Bacteria</taxon>
        <taxon>Bacillati</taxon>
        <taxon>Actinomycetota</taxon>
        <taxon>Actinomycetes</taxon>
        <taxon>Kitasatosporales</taxon>
        <taxon>Streptomycetaceae</taxon>
        <taxon>Streptomyces</taxon>
    </lineage>
</organism>
<gene>
    <name evidence="1" type="ORF">QFZ49_003557</name>
</gene>
<dbReference type="EMBL" id="JAUSZS010000004">
    <property type="protein sequence ID" value="MDQ0933617.1"/>
    <property type="molecule type" value="Genomic_DNA"/>
</dbReference>
<dbReference type="Pfam" id="PF14106">
    <property type="entry name" value="DUF4279"/>
    <property type="match status" value="1"/>
</dbReference>
<proteinExistence type="predicted"/>
<protein>
    <recommendedName>
        <fullName evidence="3">DUF4279 domain-containing protein</fullName>
    </recommendedName>
</protein>
<evidence type="ECO:0000313" key="1">
    <source>
        <dbReference type="EMBL" id="MDQ0933617.1"/>
    </source>
</evidence>
<evidence type="ECO:0008006" key="3">
    <source>
        <dbReference type="Google" id="ProtNLM"/>
    </source>
</evidence>
<dbReference type="RefSeq" id="WP_307627370.1">
    <property type="nucleotide sequence ID" value="NZ_JAUSZS010000004.1"/>
</dbReference>
<accession>A0ABU0RR25</accession>
<dbReference type="InterPro" id="IPR025459">
    <property type="entry name" value="DUF4279"/>
</dbReference>
<name>A0ABU0RR25_9ACTN</name>
<evidence type="ECO:0000313" key="2">
    <source>
        <dbReference type="Proteomes" id="UP001223072"/>
    </source>
</evidence>
<sequence>MPEHLTMHSPLPDTKWSAGSIRITSLTVRAEEISVRLGIVPDEQLEQGSLMSPRNPSSARRETSVWIRRSGLGSDSPLEEHVAVLVRLVNGCREELRRLSVDCDLELCLGFGSENGQGGCVLPAHLLAEVGGLGLDVVLDLYPPTSEAGVIGG</sequence>
<reference evidence="1 2" key="1">
    <citation type="submission" date="2023-07" db="EMBL/GenBank/DDBJ databases">
        <title>Comparative genomics of wheat-associated soil bacteria to identify genetic determinants of phenazine resistance.</title>
        <authorList>
            <person name="Mouncey N."/>
        </authorList>
    </citation>
    <scope>NUCLEOTIDE SEQUENCE [LARGE SCALE GENOMIC DNA]</scope>
    <source>
        <strain evidence="1 2">W2I16</strain>
    </source>
</reference>
<dbReference type="Proteomes" id="UP001223072">
    <property type="component" value="Unassembled WGS sequence"/>
</dbReference>